<dbReference type="EMBL" id="CP003249">
    <property type="protein sequence ID" value="AFV75535.1"/>
    <property type="molecule type" value="Genomic_DNA"/>
</dbReference>
<keyword evidence="2" id="KW-1185">Reference proteome</keyword>
<dbReference type="HOGENOM" id="CLU_1601928_0_0_0"/>
<evidence type="ECO:0000313" key="2">
    <source>
        <dbReference type="Proteomes" id="UP000000211"/>
    </source>
</evidence>
<dbReference type="STRING" id="751945.Theos_0463"/>
<dbReference type="Proteomes" id="UP000000211">
    <property type="component" value="Chromosome"/>
</dbReference>
<proteinExistence type="predicted"/>
<dbReference type="OrthoDB" id="34298at2"/>
<gene>
    <name evidence="1" type="ORF">Theos_0463</name>
</gene>
<dbReference type="eggNOG" id="ENOG503416G">
    <property type="taxonomic scope" value="Bacteria"/>
</dbReference>
<evidence type="ECO:0000313" key="1">
    <source>
        <dbReference type="EMBL" id="AFV75535.1"/>
    </source>
</evidence>
<dbReference type="AlphaFoldDB" id="K7QY75"/>
<protein>
    <submittedName>
        <fullName evidence="1">Uncharacterized protein</fullName>
    </submittedName>
</protein>
<dbReference type="RefSeq" id="WP_016328730.1">
    <property type="nucleotide sequence ID" value="NC_019386.1"/>
</dbReference>
<sequence>MRWILLLLPLPLALAQGDWRLSKRQSETLGELGSWSYTLSPRTEEARVLWQALVLQYREHLKGGYRVDLGRWRLYFRGGALLLDRGCPEVHPACLTPGALPAPKERQDRFLLEMAGLLDRALGELEKIGGRLTLSGLFRADLKPKAPPPHRAYPSGWKP</sequence>
<accession>K7QY75</accession>
<name>K7QY75_THEOS</name>
<organism evidence="1 2">
    <name type="scientific">Thermus oshimai JL-2</name>
    <dbReference type="NCBI Taxonomy" id="751945"/>
    <lineage>
        <taxon>Bacteria</taxon>
        <taxon>Thermotogati</taxon>
        <taxon>Deinococcota</taxon>
        <taxon>Deinococci</taxon>
        <taxon>Thermales</taxon>
        <taxon>Thermaceae</taxon>
        <taxon>Thermus</taxon>
    </lineage>
</organism>
<reference evidence="1 2" key="1">
    <citation type="journal article" date="2013" name="Genome Announc.">
        <title>Whole Genome Sequencing of Thermus oshimai JL-2 and Thermus thermophilus JL-18, Incomplete Denitrifiers from the United States Great Basin.</title>
        <authorList>
            <person name="Murugapiran S.K."/>
            <person name="Huntemann M."/>
            <person name="Wei C.L."/>
            <person name="Han J."/>
            <person name="Detter J.C."/>
            <person name="Han C.S."/>
            <person name="Erkkila T.H."/>
            <person name="Teshima H."/>
            <person name="Chen A."/>
            <person name="Kyrpides N."/>
            <person name="Mavrommatis K."/>
            <person name="Markowitz V."/>
            <person name="Szeto E."/>
            <person name="Ivanova N."/>
            <person name="Pagani I."/>
            <person name="Lam J."/>
            <person name="McDonald A.I."/>
            <person name="Dodsworth J.A."/>
            <person name="Pati A."/>
            <person name="Goodwin L."/>
            <person name="Peters L."/>
            <person name="Pitluck S."/>
            <person name="Woyke T."/>
            <person name="Hedlund B.P."/>
        </authorList>
    </citation>
    <scope>NUCLEOTIDE SEQUENCE</scope>
    <source>
        <strain evidence="1 2">JL-2</strain>
    </source>
</reference>
<dbReference type="KEGG" id="tos:Theos_0463"/>
<dbReference type="PATRIC" id="fig|751945.3.peg.452"/>